<keyword evidence="2" id="KW-1185">Reference proteome</keyword>
<accession>A0ABQ7FQY2</accession>
<comment type="caution">
    <text evidence="1">The sequence shown here is derived from an EMBL/GenBank/DDBJ whole genome shotgun (WGS) entry which is preliminary data.</text>
</comment>
<name>A0ABQ7FQY2_DUNSA</name>
<gene>
    <name evidence="1" type="ORF">DUNSADRAFT_13643</name>
</gene>
<feature type="non-terminal residue" evidence="1">
    <location>
        <position position="1"/>
    </location>
</feature>
<dbReference type="Proteomes" id="UP000815325">
    <property type="component" value="Unassembled WGS sequence"/>
</dbReference>
<proteinExistence type="predicted"/>
<protein>
    <submittedName>
        <fullName evidence="1">Uncharacterized protein</fullName>
    </submittedName>
</protein>
<dbReference type="EMBL" id="MU074841">
    <property type="protein sequence ID" value="KAF5825210.1"/>
    <property type="molecule type" value="Genomic_DNA"/>
</dbReference>
<evidence type="ECO:0000313" key="2">
    <source>
        <dbReference type="Proteomes" id="UP000815325"/>
    </source>
</evidence>
<feature type="non-terminal residue" evidence="1">
    <location>
        <position position="89"/>
    </location>
</feature>
<evidence type="ECO:0000313" key="1">
    <source>
        <dbReference type="EMBL" id="KAF5825210.1"/>
    </source>
</evidence>
<reference evidence="1" key="1">
    <citation type="submission" date="2017-08" db="EMBL/GenBank/DDBJ databases">
        <authorList>
            <person name="Polle J.E."/>
            <person name="Barry K."/>
            <person name="Cushman J."/>
            <person name="Schmutz J."/>
            <person name="Tran D."/>
            <person name="Hathwaick L.T."/>
            <person name="Yim W.C."/>
            <person name="Jenkins J."/>
            <person name="Mckie-Krisberg Z.M."/>
            <person name="Prochnik S."/>
            <person name="Lindquist E."/>
            <person name="Dockter R.B."/>
            <person name="Adam C."/>
            <person name="Molina H."/>
            <person name="Bunkerborg J."/>
            <person name="Jin E."/>
            <person name="Buchheim M."/>
            <person name="Magnuson J."/>
        </authorList>
    </citation>
    <scope>NUCLEOTIDE SEQUENCE</scope>
    <source>
        <strain evidence="1">CCAP 19/18</strain>
    </source>
</reference>
<organism evidence="1 2">
    <name type="scientific">Dunaliella salina</name>
    <name type="common">Green alga</name>
    <name type="synonym">Protococcus salinus</name>
    <dbReference type="NCBI Taxonomy" id="3046"/>
    <lineage>
        <taxon>Eukaryota</taxon>
        <taxon>Viridiplantae</taxon>
        <taxon>Chlorophyta</taxon>
        <taxon>core chlorophytes</taxon>
        <taxon>Chlorophyceae</taxon>
        <taxon>CS clade</taxon>
        <taxon>Chlamydomonadales</taxon>
        <taxon>Dunaliellaceae</taxon>
        <taxon>Dunaliella</taxon>
    </lineage>
</organism>
<sequence>VIVLGGAAKATNICHNNVEAYLEGEPQPLDVKFGLKIAGEGHLQDFPSPIGKSPNATYDCGIHLSLDWWIIVYQVRYKGHFCQSLFSIF</sequence>